<dbReference type="Pfam" id="PF00534">
    <property type="entry name" value="Glycos_transf_1"/>
    <property type="match status" value="1"/>
</dbReference>
<feature type="binding site" evidence="8">
    <location>
        <position position="18"/>
    </location>
    <ligand>
        <name>ADP-alpha-D-glucose</name>
        <dbReference type="ChEBI" id="CHEBI:57498"/>
    </ligand>
</feature>
<keyword evidence="12" id="KW-1185">Reference proteome</keyword>
<dbReference type="CDD" id="cd03791">
    <property type="entry name" value="GT5_Glycogen_synthase_DULL1-like"/>
    <property type="match status" value="1"/>
</dbReference>
<reference evidence="12" key="1">
    <citation type="submission" date="2016-10" db="EMBL/GenBank/DDBJ databases">
        <authorList>
            <person name="Varghese N."/>
            <person name="Submissions S."/>
        </authorList>
    </citation>
    <scope>NUCLEOTIDE SEQUENCE [LARGE SCALE GENOMIC DNA]</scope>
    <source>
        <strain evidence="12">CGMCC 1.1761</strain>
    </source>
</reference>
<comment type="pathway">
    <text evidence="3 8">Glycan biosynthesis; glycogen biosynthesis.</text>
</comment>
<feature type="domain" description="Glycosyl transferase family 1" evidence="9">
    <location>
        <begin position="291"/>
        <end position="410"/>
    </location>
</feature>
<evidence type="ECO:0000313" key="11">
    <source>
        <dbReference type="EMBL" id="SCW31077.1"/>
    </source>
</evidence>
<dbReference type="UniPathway" id="UPA00164"/>
<dbReference type="GO" id="GO:0005978">
    <property type="term" value="P:glycogen biosynthetic process"/>
    <property type="evidence" value="ECO:0007669"/>
    <property type="project" value="UniProtKB-UniRule"/>
</dbReference>
<evidence type="ECO:0000256" key="8">
    <source>
        <dbReference type="HAMAP-Rule" id="MF_00484"/>
    </source>
</evidence>
<dbReference type="SUPFAM" id="SSF53756">
    <property type="entry name" value="UDP-Glycosyltransferase/glycogen phosphorylase"/>
    <property type="match status" value="1"/>
</dbReference>
<dbReference type="Pfam" id="PF08323">
    <property type="entry name" value="Glyco_transf_5"/>
    <property type="match status" value="1"/>
</dbReference>
<accession>A0A1G4PFJ8</accession>
<evidence type="ECO:0000313" key="12">
    <source>
        <dbReference type="Proteomes" id="UP000198889"/>
    </source>
</evidence>
<proteinExistence type="inferred from homology"/>
<dbReference type="NCBIfam" id="NF010699">
    <property type="entry name" value="PRK14099.1"/>
    <property type="match status" value="1"/>
</dbReference>
<dbReference type="GO" id="GO:0005829">
    <property type="term" value="C:cytosol"/>
    <property type="evidence" value="ECO:0007669"/>
    <property type="project" value="TreeGrafter"/>
</dbReference>
<evidence type="ECO:0000259" key="10">
    <source>
        <dbReference type="Pfam" id="PF08323"/>
    </source>
</evidence>
<dbReference type="NCBIfam" id="NF001899">
    <property type="entry name" value="PRK00654.1-2"/>
    <property type="match status" value="1"/>
</dbReference>
<sequence>MSSFKVLSVVSEVFPLVKTGGLADVAGALPAALGRHGVETRTLIPGYPTVMAALGHRETVHRFDDLFGGPATLLDGKAGGLDLFVIDAPHLYDRPGGPYMGPDGLDWADNARRFAALGAVASGVGLGLVPGFVPDIVHAHDWQAGLAPAYLYYAGTRRPGTVMTIHNIAFQGQFPAHDFPMLGLPPHAFGLHGVEYYGMVGYLKAGLQLADRLTTVSPGYAGEILLPDAGMGLDGLLNARSHLLTGILNGLDEAGWNPATDTLIAKPFDAKSLKTRVANKVALKEAFGLDADPEALLFGVVSRLSWQKGLDLLADSLDTLLGLGAQLVLLGAGDADLAGRFAGAAHVHPGRIGVQLGYDEGVAHRIQAGADMLIVPSRFEPCGLTQLSALRYGALPLVARVGGLADTVIDVNEMARSAGVGTGIQFSPVTTPALQMALKRAAGLWRDQALWQKLQRNAMATDVSWERAARQYDTLFRTLAAERAA</sequence>
<gene>
    <name evidence="8" type="primary">glgA</name>
    <name evidence="11" type="ORF">SAMN05660859_0530</name>
</gene>
<dbReference type="RefSeq" id="WP_091435884.1">
    <property type="nucleotide sequence ID" value="NZ_FMTP01000001.1"/>
</dbReference>
<dbReference type="STRING" id="177413.SAMN05660859_0530"/>
<evidence type="ECO:0000256" key="4">
    <source>
        <dbReference type="ARBA" id="ARBA00010281"/>
    </source>
</evidence>
<evidence type="ECO:0000256" key="1">
    <source>
        <dbReference type="ARBA" id="ARBA00001478"/>
    </source>
</evidence>
<comment type="similarity">
    <text evidence="4 8">Belongs to the glycosyltransferase 1 family. Bacterial/plant glycogen synthase subfamily.</text>
</comment>
<dbReference type="Proteomes" id="UP000198889">
    <property type="component" value="Unassembled WGS sequence"/>
</dbReference>
<dbReference type="PANTHER" id="PTHR45825">
    <property type="entry name" value="GRANULE-BOUND STARCH SYNTHASE 1, CHLOROPLASTIC/AMYLOPLASTIC"/>
    <property type="match status" value="1"/>
</dbReference>
<dbReference type="Gene3D" id="3.40.50.2000">
    <property type="entry name" value="Glycogen Phosphorylase B"/>
    <property type="match status" value="2"/>
</dbReference>
<keyword evidence="6 8" id="KW-0808">Transferase</keyword>
<dbReference type="PANTHER" id="PTHR45825:SF11">
    <property type="entry name" value="ALPHA AMYLASE DOMAIN-CONTAINING PROTEIN"/>
    <property type="match status" value="1"/>
</dbReference>
<evidence type="ECO:0000256" key="5">
    <source>
        <dbReference type="ARBA" id="ARBA00022676"/>
    </source>
</evidence>
<dbReference type="NCBIfam" id="TIGR02095">
    <property type="entry name" value="glgA"/>
    <property type="match status" value="1"/>
</dbReference>
<dbReference type="EC" id="2.4.1.21" evidence="8"/>
<keyword evidence="5 8" id="KW-0328">Glycosyltransferase</keyword>
<dbReference type="HAMAP" id="MF_00484">
    <property type="entry name" value="Glycogen_synth"/>
    <property type="match status" value="1"/>
</dbReference>
<evidence type="ECO:0000256" key="6">
    <source>
        <dbReference type="ARBA" id="ARBA00022679"/>
    </source>
</evidence>
<organism evidence="11 12">
    <name type="scientific">Ancylobacter rudongensis</name>
    <dbReference type="NCBI Taxonomy" id="177413"/>
    <lineage>
        <taxon>Bacteria</taxon>
        <taxon>Pseudomonadati</taxon>
        <taxon>Pseudomonadota</taxon>
        <taxon>Alphaproteobacteria</taxon>
        <taxon>Hyphomicrobiales</taxon>
        <taxon>Xanthobacteraceae</taxon>
        <taxon>Ancylobacter</taxon>
    </lineage>
</organism>
<evidence type="ECO:0000256" key="2">
    <source>
        <dbReference type="ARBA" id="ARBA00002764"/>
    </source>
</evidence>
<dbReference type="InterPro" id="IPR013534">
    <property type="entry name" value="Starch_synth_cat_dom"/>
</dbReference>
<comment type="function">
    <text evidence="2 8">Synthesizes alpha-1,4-glucan chains using ADP-glucose.</text>
</comment>
<keyword evidence="7 8" id="KW-0320">Glycogen biosynthesis</keyword>
<name>A0A1G4PFJ8_9HYPH</name>
<evidence type="ECO:0000256" key="3">
    <source>
        <dbReference type="ARBA" id="ARBA00004964"/>
    </source>
</evidence>
<dbReference type="AlphaFoldDB" id="A0A1G4PFJ8"/>
<evidence type="ECO:0000259" key="9">
    <source>
        <dbReference type="Pfam" id="PF00534"/>
    </source>
</evidence>
<protein>
    <recommendedName>
        <fullName evidence="8">Glycogen synthase</fullName>
        <ecNumber evidence="8">2.4.1.21</ecNumber>
    </recommendedName>
    <alternativeName>
        <fullName evidence="8">Starch [bacterial glycogen] synthase</fullName>
    </alternativeName>
</protein>
<dbReference type="InterPro" id="IPR011835">
    <property type="entry name" value="GS/SS"/>
</dbReference>
<dbReference type="GO" id="GO:0009011">
    <property type="term" value="F:alpha-1,4-glucan glucosyltransferase (ADP-glucose donor) activity"/>
    <property type="evidence" value="ECO:0007669"/>
    <property type="project" value="UniProtKB-UniRule"/>
</dbReference>
<dbReference type="GO" id="GO:0004373">
    <property type="term" value="F:alpha-1,4-glucan glucosyltransferase (UDP-glucose donor) activity"/>
    <property type="evidence" value="ECO:0007669"/>
    <property type="project" value="InterPro"/>
</dbReference>
<comment type="catalytic activity">
    <reaction evidence="1 8">
        <text>[(1-&gt;4)-alpha-D-glucosyl](n) + ADP-alpha-D-glucose = [(1-&gt;4)-alpha-D-glucosyl](n+1) + ADP + H(+)</text>
        <dbReference type="Rhea" id="RHEA:18189"/>
        <dbReference type="Rhea" id="RHEA-COMP:9584"/>
        <dbReference type="Rhea" id="RHEA-COMP:9587"/>
        <dbReference type="ChEBI" id="CHEBI:15378"/>
        <dbReference type="ChEBI" id="CHEBI:15444"/>
        <dbReference type="ChEBI" id="CHEBI:57498"/>
        <dbReference type="ChEBI" id="CHEBI:456216"/>
        <dbReference type="EC" id="2.4.1.21"/>
    </reaction>
</comment>
<evidence type="ECO:0000256" key="7">
    <source>
        <dbReference type="ARBA" id="ARBA00023056"/>
    </source>
</evidence>
<dbReference type="EMBL" id="FMTP01000001">
    <property type="protein sequence ID" value="SCW31077.1"/>
    <property type="molecule type" value="Genomic_DNA"/>
</dbReference>
<feature type="domain" description="Starch synthase catalytic" evidence="10">
    <location>
        <begin position="5"/>
        <end position="238"/>
    </location>
</feature>
<dbReference type="InterPro" id="IPR001296">
    <property type="entry name" value="Glyco_trans_1"/>
</dbReference>